<evidence type="ECO:0000256" key="2">
    <source>
        <dbReference type="PROSITE-ProRule" id="PRU01091"/>
    </source>
</evidence>
<evidence type="ECO:0000313" key="4">
    <source>
        <dbReference type="EMBL" id="SDX54146.1"/>
    </source>
</evidence>
<protein>
    <submittedName>
        <fullName evidence="4">Transcriptional regulatory protein, C terminal</fullName>
    </submittedName>
</protein>
<dbReference type="GO" id="GO:0003677">
    <property type="term" value="F:DNA binding"/>
    <property type="evidence" value="ECO:0007669"/>
    <property type="project" value="UniProtKB-UniRule"/>
</dbReference>
<dbReference type="Gene3D" id="1.10.10.10">
    <property type="entry name" value="Winged helix-like DNA-binding domain superfamily/Winged helix DNA-binding domain"/>
    <property type="match status" value="1"/>
</dbReference>
<dbReference type="InterPro" id="IPR001867">
    <property type="entry name" value="OmpR/PhoB-type_DNA-bd"/>
</dbReference>
<reference evidence="5" key="1">
    <citation type="submission" date="2016-10" db="EMBL/GenBank/DDBJ databases">
        <authorList>
            <person name="Varghese N."/>
            <person name="Submissions S."/>
        </authorList>
    </citation>
    <scope>NUCLEOTIDE SEQUENCE [LARGE SCALE GENOMIC DNA]</scope>
    <source>
        <strain evidence="5">CGMCC 4.3530</strain>
    </source>
</reference>
<keyword evidence="1 2" id="KW-0238">DNA-binding</keyword>
<name>A0A1H3CJ89_9PSEU</name>
<proteinExistence type="predicted"/>
<accession>A0A1H3CJ89</accession>
<dbReference type="Proteomes" id="UP000199529">
    <property type="component" value="Unassembled WGS sequence"/>
</dbReference>
<evidence type="ECO:0000256" key="1">
    <source>
        <dbReference type="ARBA" id="ARBA00023125"/>
    </source>
</evidence>
<feature type="domain" description="OmpR/PhoB-type" evidence="3">
    <location>
        <begin position="1"/>
        <end position="70"/>
    </location>
</feature>
<keyword evidence="5" id="KW-1185">Reference proteome</keyword>
<gene>
    <name evidence="4" type="ORF">SAMN05216215_101250</name>
</gene>
<dbReference type="GO" id="GO:0006355">
    <property type="term" value="P:regulation of DNA-templated transcription"/>
    <property type="evidence" value="ECO:0007669"/>
    <property type="project" value="InterPro"/>
</dbReference>
<evidence type="ECO:0000313" key="5">
    <source>
        <dbReference type="Proteomes" id="UP000199529"/>
    </source>
</evidence>
<feature type="DNA-binding region" description="OmpR/PhoB-type" evidence="2">
    <location>
        <begin position="1"/>
        <end position="70"/>
    </location>
</feature>
<dbReference type="AlphaFoldDB" id="A0A1H3CJ89"/>
<dbReference type="CDD" id="cd00383">
    <property type="entry name" value="trans_reg_C"/>
    <property type="match status" value="1"/>
</dbReference>
<sequence length="70" mass="7658">MGGQLAACTPVEFTLLSTLAAHPGQVFTRGQLVEHAYGVDGFVTERTIDVHVKNLRRKIETDPRAPARRG</sequence>
<dbReference type="GO" id="GO:0000160">
    <property type="term" value="P:phosphorelay signal transduction system"/>
    <property type="evidence" value="ECO:0007669"/>
    <property type="project" value="InterPro"/>
</dbReference>
<dbReference type="InterPro" id="IPR016032">
    <property type="entry name" value="Sig_transdc_resp-reg_C-effctor"/>
</dbReference>
<evidence type="ECO:0000259" key="3">
    <source>
        <dbReference type="PROSITE" id="PS51755"/>
    </source>
</evidence>
<dbReference type="EMBL" id="FNOK01000012">
    <property type="protein sequence ID" value="SDX54146.1"/>
    <property type="molecule type" value="Genomic_DNA"/>
</dbReference>
<dbReference type="SMART" id="SM00862">
    <property type="entry name" value="Trans_reg_C"/>
    <property type="match status" value="1"/>
</dbReference>
<dbReference type="STRING" id="418495.SAMN05216215_101250"/>
<dbReference type="RefSeq" id="WP_245761152.1">
    <property type="nucleotide sequence ID" value="NZ_FNOK01000012.1"/>
</dbReference>
<dbReference type="PROSITE" id="PS51755">
    <property type="entry name" value="OMPR_PHOB"/>
    <property type="match status" value="1"/>
</dbReference>
<organism evidence="4 5">
    <name type="scientific">Saccharopolyspora shandongensis</name>
    <dbReference type="NCBI Taxonomy" id="418495"/>
    <lineage>
        <taxon>Bacteria</taxon>
        <taxon>Bacillati</taxon>
        <taxon>Actinomycetota</taxon>
        <taxon>Actinomycetes</taxon>
        <taxon>Pseudonocardiales</taxon>
        <taxon>Pseudonocardiaceae</taxon>
        <taxon>Saccharopolyspora</taxon>
    </lineage>
</organism>
<dbReference type="InterPro" id="IPR036388">
    <property type="entry name" value="WH-like_DNA-bd_sf"/>
</dbReference>
<dbReference type="Pfam" id="PF00486">
    <property type="entry name" value="Trans_reg_C"/>
    <property type="match status" value="1"/>
</dbReference>
<dbReference type="SUPFAM" id="SSF46894">
    <property type="entry name" value="C-terminal effector domain of the bipartite response regulators"/>
    <property type="match status" value="1"/>
</dbReference>